<comment type="caution">
    <text evidence="2">The sequence shown here is derived from an EMBL/GenBank/DDBJ whole genome shotgun (WGS) entry which is preliminary data.</text>
</comment>
<dbReference type="Proteomes" id="UP000432488">
    <property type="component" value="Unassembled WGS sequence"/>
</dbReference>
<organism evidence="2 3">
    <name type="scientific">Bacteroides uniformis</name>
    <dbReference type="NCBI Taxonomy" id="820"/>
    <lineage>
        <taxon>Bacteria</taxon>
        <taxon>Pseudomonadati</taxon>
        <taxon>Bacteroidota</taxon>
        <taxon>Bacteroidia</taxon>
        <taxon>Bacteroidales</taxon>
        <taxon>Bacteroidaceae</taxon>
        <taxon>Bacteroides</taxon>
    </lineage>
</organism>
<accession>A0A7J5GDH0</accession>
<sequence>MADVDIEKKLTTNHAYGISALVLVMCWCIYPFEASSLGKSGNLFLIFVIALVSCITFFNFFKKIQLPEFLATYFSEIGKYTLVLYLVPVLILPAKTFVLNGQVTFASESLIILSIAVLHSLVSYVIGRIIYEIPYLRLILFGKK</sequence>
<name>A0A7J5GDH0_BACUN</name>
<reference evidence="2 3" key="1">
    <citation type="journal article" date="2019" name="Nat. Med.">
        <title>A library of human gut bacterial isolates paired with longitudinal multiomics data enables mechanistic microbiome research.</title>
        <authorList>
            <person name="Poyet M."/>
            <person name="Groussin M."/>
            <person name="Gibbons S.M."/>
            <person name="Avila-Pacheco J."/>
            <person name="Jiang X."/>
            <person name="Kearney S.M."/>
            <person name="Perrotta A.R."/>
            <person name="Berdy B."/>
            <person name="Zhao S."/>
            <person name="Lieberman T.D."/>
            <person name="Swanson P.K."/>
            <person name="Smith M."/>
            <person name="Roesemann S."/>
            <person name="Alexander J.E."/>
            <person name="Rich S.A."/>
            <person name="Livny J."/>
            <person name="Vlamakis H."/>
            <person name="Clish C."/>
            <person name="Bullock K."/>
            <person name="Deik A."/>
            <person name="Scott J."/>
            <person name="Pierce K.A."/>
            <person name="Xavier R.J."/>
            <person name="Alm E.J."/>
        </authorList>
    </citation>
    <scope>NUCLEOTIDE SEQUENCE [LARGE SCALE GENOMIC DNA]</scope>
    <source>
        <strain evidence="2 3">BIOML-A42</strain>
    </source>
</reference>
<dbReference type="EMBL" id="WCUV01000019">
    <property type="protein sequence ID" value="KAB4087235.1"/>
    <property type="molecule type" value="Genomic_DNA"/>
</dbReference>
<gene>
    <name evidence="2" type="ORF">GAQ56_20205</name>
</gene>
<dbReference type="RefSeq" id="WP_151852701.1">
    <property type="nucleotide sequence ID" value="NZ_CP103250.1"/>
</dbReference>
<evidence type="ECO:0008006" key="4">
    <source>
        <dbReference type="Google" id="ProtNLM"/>
    </source>
</evidence>
<keyword evidence="1" id="KW-0472">Membrane</keyword>
<evidence type="ECO:0000256" key="1">
    <source>
        <dbReference type="SAM" id="Phobius"/>
    </source>
</evidence>
<protein>
    <recommendedName>
        <fullName evidence="4">Transmembrane protein</fullName>
    </recommendedName>
</protein>
<keyword evidence="1" id="KW-1133">Transmembrane helix</keyword>
<feature type="transmembrane region" description="Helical" evidence="1">
    <location>
        <begin position="44"/>
        <end position="61"/>
    </location>
</feature>
<proteinExistence type="predicted"/>
<dbReference type="AlphaFoldDB" id="A0A7J5GDH0"/>
<keyword evidence="1" id="KW-0812">Transmembrane</keyword>
<evidence type="ECO:0000313" key="3">
    <source>
        <dbReference type="Proteomes" id="UP000432488"/>
    </source>
</evidence>
<feature type="transmembrane region" description="Helical" evidence="1">
    <location>
        <begin position="111"/>
        <end position="131"/>
    </location>
</feature>
<feature type="transmembrane region" description="Helical" evidence="1">
    <location>
        <begin position="82"/>
        <end position="99"/>
    </location>
</feature>
<feature type="transmembrane region" description="Helical" evidence="1">
    <location>
        <begin position="15"/>
        <end position="32"/>
    </location>
</feature>
<evidence type="ECO:0000313" key="2">
    <source>
        <dbReference type="EMBL" id="KAB4087235.1"/>
    </source>
</evidence>